<keyword evidence="7 9" id="KW-0413">Isomerase</keyword>
<evidence type="ECO:0000256" key="10">
    <source>
        <dbReference type="RuleBase" id="RU003915"/>
    </source>
</evidence>
<dbReference type="SUPFAM" id="SSF54534">
    <property type="entry name" value="FKBP-like"/>
    <property type="match status" value="1"/>
</dbReference>
<evidence type="ECO:0000256" key="1">
    <source>
        <dbReference type="ARBA" id="ARBA00000971"/>
    </source>
</evidence>
<dbReference type="EC" id="5.2.1.8" evidence="10"/>
<accession>A0ABM9D7I0</accession>
<reference evidence="12 13" key="1">
    <citation type="submission" date="2022-03" db="EMBL/GenBank/DDBJ databases">
        <authorList>
            <person name="Koch H."/>
        </authorList>
    </citation>
    <scope>NUCLEOTIDE SEQUENCE [LARGE SCALE GENOMIC DNA]</scope>
    <source>
        <strain evidence="12 13">G1</strain>
    </source>
</reference>
<evidence type="ECO:0000256" key="3">
    <source>
        <dbReference type="ARBA" id="ARBA00006577"/>
    </source>
</evidence>
<dbReference type="InterPro" id="IPR046357">
    <property type="entry name" value="PPIase_dom_sf"/>
</dbReference>
<evidence type="ECO:0000256" key="4">
    <source>
        <dbReference type="ARBA" id="ARBA00022490"/>
    </source>
</evidence>
<sequence>MAQAQKGDRVRIHFTGTLEDGSIFETTREEAACCDDDDCCESGPMELVIGNEDFFPAVESALIGMAPGESVTVQIPAADAFGDYDAEAVFTVERHLLPDDLIPEVGMELTLTGDDDEELEVTVVEVSDSAVTFDANHPLAGEDLTYEVELVEIL</sequence>
<dbReference type="Pfam" id="PF00254">
    <property type="entry name" value="FKBP_C"/>
    <property type="match status" value="1"/>
</dbReference>
<evidence type="ECO:0000256" key="2">
    <source>
        <dbReference type="ARBA" id="ARBA00004496"/>
    </source>
</evidence>
<evidence type="ECO:0000313" key="13">
    <source>
        <dbReference type="Proteomes" id="UP001295463"/>
    </source>
</evidence>
<dbReference type="InterPro" id="IPR001179">
    <property type="entry name" value="PPIase_FKBP_dom"/>
</dbReference>
<keyword evidence="4" id="KW-0963">Cytoplasm</keyword>
<feature type="domain" description="PPIase FKBP-type" evidence="11">
    <location>
        <begin position="7"/>
        <end position="113"/>
    </location>
</feature>
<protein>
    <recommendedName>
        <fullName evidence="10">Peptidyl-prolyl cis-trans isomerase</fullName>
        <ecNumber evidence="10">5.2.1.8</ecNumber>
    </recommendedName>
</protein>
<evidence type="ECO:0000256" key="8">
    <source>
        <dbReference type="ARBA" id="ARBA00037071"/>
    </source>
</evidence>
<comment type="similarity">
    <text evidence="3 10">Belongs to the FKBP-type PPIase family.</text>
</comment>
<keyword evidence="6" id="KW-0143">Chaperone</keyword>
<dbReference type="GO" id="GO:0003755">
    <property type="term" value="F:peptidyl-prolyl cis-trans isomerase activity"/>
    <property type="evidence" value="ECO:0007669"/>
    <property type="project" value="UniProtKB-EC"/>
</dbReference>
<dbReference type="Proteomes" id="UP001295463">
    <property type="component" value="Chromosome"/>
</dbReference>
<dbReference type="PROSITE" id="PS50059">
    <property type="entry name" value="FKBP_PPIASE"/>
    <property type="match status" value="1"/>
</dbReference>
<keyword evidence="5 9" id="KW-0697">Rotamase</keyword>
<dbReference type="PANTHER" id="PTHR47861:SF3">
    <property type="entry name" value="FKBP-TYPE PEPTIDYL-PROLYL CIS-TRANS ISOMERASE SLYD"/>
    <property type="match status" value="1"/>
</dbReference>
<gene>
    <name evidence="12" type="ORF">GEAMG1_0633</name>
</gene>
<keyword evidence="13" id="KW-1185">Reference proteome</keyword>
<evidence type="ECO:0000259" key="11">
    <source>
        <dbReference type="PROSITE" id="PS50059"/>
    </source>
</evidence>
<comment type="function">
    <text evidence="8">Also involved in hydrogenase metallocenter assembly, probably by participating in the nickel insertion step. This function in hydrogenase biosynthesis requires chaperone activity and the presence of the metal-binding domain, but not PPIase activity.</text>
</comment>
<organism evidence="12 13">
    <name type="scientific">Trichlorobacter ammonificans</name>
    <dbReference type="NCBI Taxonomy" id="2916410"/>
    <lineage>
        <taxon>Bacteria</taxon>
        <taxon>Pseudomonadati</taxon>
        <taxon>Thermodesulfobacteriota</taxon>
        <taxon>Desulfuromonadia</taxon>
        <taxon>Geobacterales</taxon>
        <taxon>Geobacteraceae</taxon>
        <taxon>Trichlorobacter</taxon>
    </lineage>
</organism>
<dbReference type="Gene3D" id="3.10.50.40">
    <property type="match status" value="1"/>
</dbReference>
<proteinExistence type="inferred from homology"/>
<evidence type="ECO:0000256" key="5">
    <source>
        <dbReference type="ARBA" id="ARBA00023110"/>
    </source>
</evidence>
<evidence type="ECO:0000256" key="7">
    <source>
        <dbReference type="ARBA" id="ARBA00023235"/>
    </source>
</evidence>
<evidence type="ECO:0000256" key="9">
    <source>
        <dbReference type="PROSITE-ProRule" id="PRU00277"/>
    </source>
</evidence>
<evidence type="ECO:0000313" key="12">
    <source>
        <dbReference type="EMBL" id="CAH2030445.1"/>
    </source>
</evidence>
<dbReference type="RefSeq" id="WP_305731381.1">
    <property type="nucleotide sequence ID" value="NZ_OW150024.1"/>
</dbReference>
<dbReference type="EMBL" id="OW150024">
    <property type="protein sequence ID" value="CAH2030445.1"/>
    <property type="molecule type" value="Genomic_DNA"/>
</dbReference>
<comment type="catalytic activity">
    <reaction evidence="1 9 10">
        <text>[protein]-peptidylproline (omega=180) = [protein]-peptidylproline (omega=0)</text>
        <dbReference type="Rhea" id="RHEA:16237"/>
        <dbReference type="Rhea" id="RHEA-COMP:10747"/>
        <dbReference type="Rhea" id="RHEA-COMP:10748"/>
        <dbReference type="ChEBI" id="CHEBI:83833"/>
        <dbReference type="ChEBI" id="CHEBI:83834"/>
        <dbReference type="EC" id="5.2.1.8"/>
    </reaction>
</comment>
<dbReference type="PANTHER" id="PTHR47861">
    <property type="entry name" value="FKBP-TYPE PEPTIDYL-PROLYL CIS-TRANS ISOMERASE SLYD"/>
    <property type="match status" value="1"/>
</dbReference>
<evidence type="ECO:0000256" key="6">
    <source>
        <dbReference type="ARBA" id="ARBA00023186"/>
    </source>
</evidence>
<name>A0ABM9D7I0_9BACT</name>
<comment type="subcellular location">
    <subcellularLocation>
        <location evidence="2">Cytoplasm</location>
    </subcellularLocation>
</comment>